<gene>
    <name evidence="2" type="ORF">MENT_LOCUS13883</name>
</gene>
<dbReference type="EMBL" id="CAJEWN010000076">
    <property type="protein sequence ID" value="CAD2159772.1"/>
    <property type="molecule type" value="Genomic_DNA"/>
</dbReference>
<keyword evidence="1" id="KW-0472">Membrane</keyword>
<comment type="caution">
    <text evidence="2">The sequence shown here is derived from an EMBL/GenBank/DDBJ whole genome shotgun (WGS) entry which is preliminary data.</text>
</comment>
<feature type="transmembrane region" description="Helical" evidence="1">
    <location>
        <begin position="91"/>
        <end position="111"/>
    </location>
</feature>
<dbReference type="AlphaFoldDB" id="A0A6V7ULE6"/>
<protein>
    <submittedName>
        <fullName evidence="2">Uncharacterized protein</fullName>
    </submittedName>
</protein>
<proteinExistence type="predicted"/>
<sequence length="131" mass="15400">MHIYSISSKLSFFNNEMTPLSERKLEAVTLTALVDPAPIQTTQQPLNAQIDVEKLIQILRETAPKQKKKNCKCIRSVCKYLRSKTPKTRHWINFTMLLIVFLLALFLWLFYLSWRLDNLLSSIKNCNWNKN</sequence>
<name>A0A6V7ULE6_MELEN</name>
<dbReference type="Proteomes" id="UP000580250">
    <property type="component" value="Unassembled WGS sequence"/>
</dbReference>
<evidence type="ECO:0000313" key="2">
    <source>
        <dbReference type="EMBL" id="CAD2159772.1"/>
    </source>
</evidence>
<accession>A0A6V7ULE6</accession>
<keyword evidence="1" id="KW-0812">Transmembrane</keyword>
<keyword evidence="1" id="KW-1133">Transmembrane helix</keyword>
<organism evidence="2 3">
    <name type="scientific">Meloidogyne enterolobii</name>
    <name type="common">Root-knot nematode worm</name>
    <name type="synonym">Meloidogyne mayaguensis</name>
    <dbReference type="NCBI Taxonomy" id="390850"/>
    <lineage>
        <taxon>Eukaryota</taxon>
        <taxon>Metazoa</taxon>
        <taxon>Ecdysozoa</taxon>
        <taxon>Nematoda</taxon>
        <taxon>Chromadorea</taxon>
        <taxon>Rhabditida</taxon>
        <taxon>Tylenchina</taxon>
        <taxon>Tylenchomorpha</taxon>
        <taxon>Tylenchoidea</taxon>
        <taxon>Meloidogynidae</taxon>
        <taxon>Meloidogyninae</taxon>
        <taxon>Meloidogyne</taxon>
    </lineage>
</organism>
<reference evidence="2 3" key="1">
    <citation type="submission" date="2020-08" db="EMBL/GenBank/DDBJ databases">
        <authorList>
            <person name="Koutsovoulos G."/>
            <person name="Danchin GJ E."/>
        </authorList>
    </citation>
    <scope>NUCLEOTIDE SEQUENCE [LARGE SCALE GENOMIC DNA]</scope>
</reference>
<evidence type="ECO:0000256" key="1">
    <source>
        <dbReference type="SAM" id="Phobius"/>
    </source>
</evidence>
<evidence type="ECO:0000313" key="3">
    <source>
        <dbReference type="Proteomes" id="UP000580250"/>
    </source>
</evidence>